<feature type="non-terminal residue" evidence="1">
    <location>
        <position position="43"/>
    </location>
</feature>
<dbReference type="AlphaFoldDB" id="X1VRU7"/>
<name>X1VRU7_9ZZZZ</name>
<dbReference type="PROSITE" id="PS51257">
    <property type="entry name" value="PROKAR_LIPOPROTEIN"/>
    <property type="match status" value="1"/>
</dbReference>
<comment type="caution">
    <text evidence="1">The sequence shown here is derived from an EMBL/GenBank/DDBJ whole genome shotgun (WGS) entry which is preliminary data.</text>
</comment>
<dbReference type="EMBL" id="BARW01040689">
    <property type="protein sequence ID" value="GAJ19766.1"/>
    <property type="molecule type" value="Genomic_DNA"/>
</dbReference>
<evidence type="ECO:0000313" key="1">
    <source>
        <dbReference type="EMBL" id="GAJ19766.1"/>
    </source>
</evidence>
<protein>
    <submittedName>
        <fullName evidence="1">Uncharacterized protein</fullName>
    </submittedName>
</protein>
<reference evidence="1" key="1">
    <citation type="journal article" date="2014" name="Front. Microbiol.">
        <title>High frequency of phylogenetically diverse reductive dehalogenase-homologous genes in deep subseafloor sedimentary metagenomes.</title>
        <authorList>
            <person name="Kawai M."/>
            <person name="Futagami T."/>
            <person name="Toyoda A."/>
            <person name="Takaki Y."/>
            <person name="Nishi S."/>
            <person name="Hori S."/>
            <person name="Arai W."/>
            <person name="Tsubouchi T."/>
            <person name="Morono Y."/>
            <person name="Uchiyama I."/>
            <person name="Ito T."/>
            <person name="Fujiyama A."/>
            <person name="Inagaki F."/>
            <person name="Takami H."/>
        </authorList>
    </citation>
    <scope>NUCLEOTIDE SEQUENCE</scope>
    <source>
        <strain evidence="1">Expedition CK06-06</strain>
    </source>
</reference>
<sequence>MKRIISYIRMKNINILVVFIALLSLVSCKEDFLDISPYDRKVV</sequence>
<organism evidence="1">
    <name type="scientific">marine sediment metagenome</name>
    <dbReference type="NCBI Taxonomy" id="412755"/>
    <lineage>
        <taxon>unclassified sequences</taxon>
        <taxon>metagenomes</taxon>
        <taxon>ecological metagenomes</taxon>
    </lineage>
</organism>
<proteinExistence type="predicted"/>
<gene>
    <name evidence="1" type="ORF">S12H4_61347</name>
</gene>
<accession>X1VRU7</accession>